<dbReference type="Pfam" id="PF08031">
    <property type="entry name" value="BBE"/>
    <property type="match status" value="2"/>
</dbReference>
<gene>
    <name evidence="8" type="primary">CBDAS2</name>
    <name evidence="8" type="ORF">CR513_24608</name>
</gene>
<evidence type="ECO:0000256" key="2">
    <source>
        <dbReference type="ARBA" id="ARBA00005466"/>
    </source>
</evidence>
<evidence type="ECO:0000313" key="9">
    <source>
        <dbReference type="Proteomes" id="UP000257109"/>
    </source>
</evidence>
<dbReference type="InterPro" id="IPR036318">
    <property type="entry name" value="FAD-bd_PCMH-like_sf"/>
</dbReference>
<dbReference type="Gene3D" id="3.30.465.10">
    <property type="match status" value="2"/>
</dbReference>
<dbReference type="PANTHER" id="PTHR32448">
    <property type="entry name" value="OS08G0158400 PROTEIN"/>
    <property type="match status" value="1"/>
</dbReference>
<dbReference type="STRING" id="157652.A0A371GRI3"/>
<evidence type="ECO:0000256" key="6">
    <source>
        <dbReference type="ARBA" id="ARBA00023180"/>
    </source>
</evidence>
<keyword evidence="6" id="KW-0325">Glycoprotein</keyword>
<reference evidence="8" key="1">
    <citation type="submission" date="2018-05" db="EMBL/GenBank/DDBJ databases">
        <title>Draft genome of Mucuna pruriens seed.</title>
        <authorList>
            <person name="Nnadi N.E."/>
            <person name="Vos R."/>
            <person name="Hasami M.H."/>
            <person name="Devisetty U.K."/>
            <person name="Aguiy J.C."/>
        </authorList>
    </citation>
    <scope>NUCLEOTIDE SEQUENCE [LARGE SCALE GENOMIC DNA]</scope>
    <source>
        <strain evidence="8">JCA_2017</strain>
    </source>
</reference>
<dbReference type="OrthoDB" id="407275at2759"/>
<evidence type="ECO:0000256" key="5">
    <source>
        <dbReference type="ARBA" id="ARBA00022827"/>
    </source>
</evidence>
<evidence type="ECO:0000256" key="3">
    <source>
        <dbReference type="ARBA" id="ARBA00022630"/>
    </source>
</evidence>
<proteinExistence type="inferred from homology"/>
<dbReference type="GO" id="GO:0071949">
    <property type="term" value="F:FAD binding"/>
    <property type="evidence" value="ECO:0007669"/>
    <property type="project" value="InterPro"/>
</dbReference>
<organism evidence="8 9">
    <name type="scientific">Mucuna pruriens</name>
    <name type="common">Velvet bean</name>
    <name type="synonym">Dolichos pruriens</name>
    <dbReference type="NCBI Taxonomy" id="157652"/>
    <lineage>
        <taxon>Eukaryota</taxon>
        <taxon>Viridiplantae</taxon>
        <taxon>Streptophyta</taxon>
        <taxon>Embryophyta</taxon>
        <taxon>Tracheophyta</taxon>
        <taxon>Spermatophyta</taxon>
        <taxon>Magnoliopsida</taxon>
        <taxon>eudicotyledons</taxon>
        <taxon>Gunneridae</taxon>
        <taxon>Pentapetalae</taxon>
        <taxon>rosids</taxon>
        <taxon>fabids</taxon>
        <taxon>Fabales</taxon>
        <taxon>Fabaceae</taxon>
        <taxon>Papilionoideae</taxon>
        <taxon>50 kb inversion clade</taxon>
        <taxon>NPAAA clade</taxon>
        <taxon>indigoferoid/millettioid clade</taxon>
        <taxon>Phaseoleae</taxon>
        <taxon>Mucuna</taxon>
    </lineage>
</organism>
<dbReference type="InterPro" id="IPR012951">
    <property type="entry name" value="BBE"/>
</dbReference>
<comment type="caution">
    <text evidence="8">The sequence shown here is derived from an EMBL/GenBank/DDBJ whole genome shotgun (WGS) entry which is preliminary data.</text>
</comment>
<keyword evidence="4" id="KW-0732">Signal</keyword>
<feature type="non-terminal residue" evidence="8">
    <location>
        <position position="1"/>
    </location>
</feature>
<comment type="similarity">
    <text evidence="2">Belongs to the oxygen-dependent FAD-linked oxidoreductase family.</text>
</comment>
<dbReference type="InterPro" id="IPR016169">
    <property type="entry name" value="FAD-bd_PCMH_sub2"/>
</dbReference>
<dbReference type="EMBL" id="QJKJ01004682">
    <property type="protein sequence ID" value="RDX93167.1"/>
    <property type="molecule type" value="Genomic_DNA"/>
</dbReference>
<evidence type="ECO:0000256" key="4">
    <source>
        <dbReference type="ARBA" id="ARBA00022729"/>
    </source>
</evidence>
<accession>A0A371GRI3</accession>
<dbReference type="Proteomes" id="UP000257109">
    <property type="component" value="Unassembled WGS sequence"/>
</dbReference>
<feature type="domain" description="FAD-binding PCMH-type" evidence="7">
    <location>
        <begin position="211"/>
        <end position="384"/>
    </location>
</feature>
<keyword evidence="3" id="KW-0285">Flavoprotein</keyword>
<evidence type="ECO:0000259" key="7">
    <source>
        <dbReference type="PROSITE" id="PS51387"/>
    </source>
</evidence>
<protein>
    <submittedName>
        <fullName evidence="8">Cannabidiolic acid synthase-like 1</fullName>
    </submittedName>
</protein>
<evidence type="ECO:0000313" key="8">
    <source>
        <dbReference type="EMBL" id="RDX93167.1"/>
    </source>
</evidence>
<name>A0A371GRI3_MUCPR</name>
<dbReference type="AlphaFoldDB" id="A0A371GRI3"/>
<dbReference type="PROSITE" id="PS51387">
    <property type="entry name" value="FAD_PCMH"/>
    <property type="match status" value="1"/>
</dbReference>
<keyword evidence="9" id="KW-1185">Reference proteome</keyword>
<dbReference type="InterPro" id="IPR016167">
    <property type="entry name" value="FAD-bd_PCMH_sub1"/>
</dbReference>
<keyword evidence="5" id="KW-0274">FAD</keyword>
<dbReference type="Pfam" id="PF01565">
    <property type="entry name" value="FAD_binding_4"/>
    <property type="match status" value="1"/>
</dbReference>
<dbReference type="Gene3D" id="3.40.462.20">
    <property type="match status" value="1"/>
</dbReference>
<dbReference type="GO" id="GO:0016491">
    <property type="term" value="F:oxidoreductase activity"/>
    <property type="evidence" value="ECO:0007669"/>
    <property type="project" value="InterPro"/>
</dbReference>
<evidence type="ECO:0000256" key="1">
    <source>
        <dbReference type="ARBA" id="ARBA00001974"/>
    </source>
</evidence>
<dbReference type="InterPro" id="IPR006094">
    <property type="entry name" value="Oxid_FAD_bind_N"/>
</dbReference>
<comment type="cofactor">
    <cofactor evidence="1">
        <name>FAD</name>
        <dbReference type="ChEBI" id="CHEBI:57692"/>
    </cofactor>
</comment>
<dbReference type="Gene3D" id="3.30.43.10">
    <property type="entry name" value="Uridine Diphospho-n-acetylenolpyruvylglucosamine Reductase, domain 2"/>
    <property type="match status" value="1"/>
</dbReference>
<dbReference type="InterPro" id="IPR016166">
    <property type="entry name" value="FAD-bd_PCMH"/>
</dbReference>
<sequence length="673" mass="77501">MYEISESKIPFLHRFGIIFHIQYGVYWQEEGDEAAQRHIKWIRRLYKYIEPYVLKSPRAAYLNYRDLDVGVNNNGYTSYNQVNIWGFKYFKNNFNMLTKVKTKVDPLNFFRNEQVCFISCRNDANNIPWGQQIACTTYHHMMSLNSYFVIVLLFSFSLSWADSQEKFIQCLYNYLRNNNTTSISNIVYTQTNASYSIMIDFSIQNRRFFNASLKPPVIVTPLEVSQIQATIVRSQHHHMQIRTRSGGHDYEGLSYVAQVPFVIIDLINLREIQVNLENSTAWVQTGATIGVLVNFTTKSKTLGFPAGVCPTVGIGGHFSGGGYGFMMRKYGLAADNIIDAHIVDVRGILLDRKAMGEDLFWAIRGGGGTSFGVIVAWKIKLVAVPSTLTVFSVPRTLEHNATEIIHKWQLVANELDNGLMIKVHMARVNLSQNGKPTIQTQFESTYLGGVDQLIPLMQKSLPELGLMREDCTEMSWIDSILYMAGLPRDQSTDVLLNRTQLSNVLFYKAKSDYVRDPIPDVGLQGLWPFFYEDEAQHAVVQFTPYGGRMDEISESEIPFPHRYGNIFHIQYGVYWQEEGDEATQRHINWIRRVYKYMEPYVSKSPRAAYLNYRDLDIGVNNNGYTSYSQASIWGLKYFQTNFNRLARVKTKVDPKNFFRNEQSIPTLMSDERK</sequence>
<dbReference type="SUPFAM" id="SSF56176">
    <property type="entry name" value="FAD-binding/transporter-associated domain-like"/>
    <property type="match status" value="1"/>
</dbReference>